<protein>
    <recommendedName>
        <fullName evidence="5">Pherophorin domain-containing protein</fullName>
    </recommendedName>
</protein>
<feature type="compositionally biased region" description="Pro residues" evidence="1">
    <location>
        <begin position="183"/>
        <end position="237"/>
    </location>
</feature>
<evidence type="ECO:0000313" key="3">
    <source>
        <dbReference type="EMBL" id="EFJ48700.1"/>
    </source>
</evidence>
<dbReference type="RefSeq" id="XP_002950032.1">
    <property type="nucleotide sequence ID" value="XM_002949986.1"/>
</dbReference>
<evidence type="ECO:0000313" key="4">
    <source>
        <dbReference type="Proteomes" id="UP000001058"/>
    </source>
</evidence>
<organism evidence="4">
    <name type="scientific">Volvox carteri f. nagariensis</name>
    <dbReference type="NCBI Taxonomy" id="3068"/>
    <lineage>
        <taxon>Eukaryota</taxon>
        <taxon>Viridiplantae</taxon>
        <taxon>Chlorophyta</taxon>
        <taxon>core chlorophytes</taxon>
        <taxon>Chlorophyceae</taxon>
        <taxon>CS clade</taxon>
        <taxon>Chlamydomonadales</taxon>
        <taxon>Volvocaceae</taxon>
        <taxon>Volvox</taxon>
    </lineage>
</organism>
<dbReference type="PRINTS" id="PR01217">
    <property type="entry name" value="PRICHEXTENSN"/>
</dbReference>
<dbReference type="STRING" id="3068.D8TUF9"/>
<evidence type="ECO:0000256" key="1">
    <source>
        <dbReference type="SAM" id="MobiDB-lite"/>
    </source>
</evidence>
<name>D8TUF9_VOLCA</name>
<gene>
    <name evidence="3" type="ORF">VOLCADRAFT_90463</name>
</gene>
<feature type="transmembrane region" description="Helical" evidence="2">
    <location>
        <begin position="301"/>
        <end position="322"/>
    </location>
</feature>
<keyword evidence="2" id="KW-0812">Transmembrane</keyword>
<feature type="region of interest" description="Disordered" evidence="1">
    <location>
        <begin position="93"/>
        <end position="294"/>
    </location>
</feature>
<feature type="compositionally biased region" description="Pro residues" evidence="1">
    <location>
        <begin position="253"/>
        <end position="265"/>
    </location>
</feature>
<dbReference type="Proteomes" id="UP000001058">
    <property type="component" value="Unassembled WGS sequence"/>
</dbReference>
<keyword evidence="2" id="KW-1133">Transmembrane helix</keyword>
<evidence type="ECO:0000256" key="2">
    <source>
        <dbReference type="SAM" id="Phobius"/>
    </source>
</evidence>
<dbReference type="InParanoid" id="D8TUF9"/>
<reference evidence="3 4" key="1">
    <citation type="journal article" date="2010" name="Science">
        <title>Genomic analysis of organismal complexity in the multicellular green alga Volvox carteri.</title>
        <authorList>
            <person name="Prochnik S.E."/>
            <person name="Umen J."/>
            <person name="Nedelcu A.M."/>
            <person name="Hallmann A."/>
            <person name="Miller S.M."/>
            <person name="Nishii I."/>
            <person name="Ferris P."/>
            <person name="Kuo A."/>
            <person name="Mitros T."/>
            <person name="Fritz-Laylin L.K."/>
            <person name="Hellsten U."/>
            <person name="Chapman J."/>
            <person name="Simakov O."/>
            <person name="Rensing S.A."/>
            <person name="Terry A."/>
            <person name="Pangilinan J."/>
            <person name="Kapitonov V."/>
            <person name="Jurka J."/>
            <person name="Salamov A."/>
            <person name="Shapiro H."/>
            <person name="Schmutz J."/>
            <person name="Grimwood J."/>
            <person name="Lindquist E."/>
            <person name="Lucas S."/>
            <person name="Grigoriev I.V."/>
            <person name="Schmitt R."/>
            <person name="Kirk D."/>
            <person name="Rokhsar D.S."/>
        </authorList>
    </citation>
    <scope>NUCLEOTIDE SEQUENCE [LARGE SCALE GENOMIC DNA]</scope>
    <source>
        <strain evidence="4">f. Nagariensis / Eve</strain>
    </source>
</reference>
<dbReference type="KEGG" id="vcn:VOLCADRAFT_90463"/>
<dbReference type="eggNOG" id="ENOG502RRFB">
    <property type="taxonomic scope" value="Eukaryota"/>
</dbReference>
<dbReference type="GeneID" id="9619620"/>
<proteinExistence type="predicted"/>
<keyword evidence="2" id="KW-0472">Membrane</keyword>
<keyword evidence="4" id="KW-1185">Reference proteome</keyword>
<sequence>MPASITSGVLVNCSSGYSAGLPRFTSTVALESGLLANATWHIVTEHIGEIVVASGMGCGGTVIVTWWSSDAEVFACPKQPGWVHTAELCCPPPPPSPGPPELPPSPEPPSPPSPSPPPPPKPPSPAPPSPRPPRPLPPRPPPPLPSPNPPSPPPFPLPPRFPPPSPRPASPLLPEPMSSSAGPPSPAPSPSSPQSPIPRPSHPPPSPEPSPQAPSPKPFPWPSSPAPSPEPPLPDTPSPLAEAKKPPQLLAMPPAPMEPYTPPPRGVDANDTQPPLPPQATPNNQLAALPGGSSGTSPGPIVAAAVVPTLALVAVAAGLYYYNKSGHMTAGGSLSAITVSRFADSGRGTLCVHVM</sequence>
<evidence type="ECO:0008006" key="5">
    <source>
        <dbReference type="Google" id="ProtNLM"/>
    </source>
</evidence>
<feature type="compositionally biased region" description="Pro residues" evidence="1">
    <location>
        <begin position="93"/>
        <end position="174"/>
    </location>
</feature>
<accession>D8TUF9</accession>
<dbReference type="EMBL" id="GL378338">
    <property type="protein sequence ID" value="EFJ48700.1"/>
    <property type="molecule type" value="Genomic_DNA"/>
</dbReference>
<dbReference type="AlphaFoldDB" id="D8TUF9"/>